<feature type="transmembrane region" description="Helical" evidence="1">
    <location>
        <begin position="59"/>
        <end position="79"/>
    </location>
</feature>
<dbReference type="OrthoDB" id="3639251at2759"/>
<reference evidence="2" key="1">
    <citation type="submission" date="2021-02" db="EMBL/GenBank/DDBJ databases">
        <authorList>
            <person name="Nowell W R."/>
        </authorList>
    </citation>
    <scope>NUCLEOTIDE SEQUENCE</scope>
</reference>
<gene>
    <name evidence="2" type="ORF">EDS130_LOCUS12733</name>
</gene>
<dbReference type="Proteomes" id="UP000663852">
    <property type="component" value="Unassembled WGS sequence"/>
</dbReference>
<dbReference type="Gene3D" id="1.20.1250.20">
    <property type="entry name" value="MFS general substrate transporter like domains"/>
    <property type="match status" value="1"/>
</dbReference>
<proteinExistence type="predicted"/>
<organism evidence="2 3">
    <name type="scientific">Adineta ricciae</name>
    <name type="common">Rotifer</name>
    <dbReference type="NCBI Taxonomy" id="249248"/>
    <lineage>
        <taxon>Eukaryota</taxon>
        <taxon>Metazoa</taxon>
        <taxon>Spiralia</taxon>
        <taxon>Gnathifera</taxon>
        <taxon>Rotifera</taxon>
        <taxon>Eurotatoria</taxon>
        <taxon>Bdelloidea</taxon>
        <taxon>Adinetida</taxon>
        <taxon>Adinetidae</taxon>
        <taxon>Adineta</taxon>
    </lineage>
</organism>
<keyword evidence="1" id="KW-0472">Membrane</keyword>
<protein>
    <submittedName>
        <fullName evidence="2">Uncharacterized protein</fullName>
    </submittedName>
</protein>
<dbReference type="InterPro" id="IPR036259">
    <property type="entry name" value="MFS_trans_sf"/>
</dbReference>
<dbReference type="SUPFAM" id="SSF103473">
    <property type="entry name" value="MFS general substrate transporter"/>
    <property type="match status" value="1"/>
</dbReference>
<evidence type="ECO:0000313" key="2">
    <source>
        <dbReference type="EMBL" id="CAF0958711.1"/>
    </source>
</evidence>
<feature type="transmembrane region" description="Helical" evidence="1">
    <location>
        <begin position="36"/>
        <end position="53"/>
    </location>
</feature>
<keyword evidence="1" id="KW-1133">Transmembrane helix</keyword>
<dbReference type="AlphaFoldDB" id="A0A814DPZ8"/>
<keyword evidence="1" id="KW-0812">Transmembrane</keyword>
<evidence type="ECO:0000256" key="1">
    <source>
        <dbReference type="SAM" id="Phobius"/>
    </source>
</evidence>
<comment type="caution">
    <text evidence="2">The sequence shown here is derived from an EMBL/GenBank/DDBJ whole genome shotgun (WGS) entry which is preliminary data.</text>
</comment>
<evidence type="ECO:0000313" key="3">
    <source>
        <dbReference type="Proteomes" id="UP000663852"/>
    </source>
</evidence>
<dbReference type="EMBL" id="CAJNOJ010000049">
    <property type="protein sequence ID" value="CAF0958711.1"/>
    <property type="molecule type" value="Genomic_DNA"/>
</dbReference>
<accession>A0A814DPZ8</accession>
<sequence>MLVCKKKVSQQTIETPLLSILQLPILSTRKRCKSSVGSIGTFLEGPVIGWIVAQYGWSAMFTCMILLSVFGALASFRAARFQRAIKLASAPSSSTLEQIIS</sequence>
<name>A0A814DPZ8_ADIRI</name>